<dbReference type="AlphaFoldDB" id="A0ABD5YPR2"/>
<feature type="region of interest" description="Disordered" evidence="1">
    <location>
        <begin position="147"/>
        <end position="240"/>
    </location>
</feature>
<dbReference type="PANTHER" id="PTHR31157:SF1">
    <property type="entry name" value="SCP DOMAIN-CONTAINING PROTEIN"/>
    <property type="match status" value="1"/>
</dbReference>
<dbReference type="PROSITE" id="PS51318">
    <property type="entry name" value="TAT"/>
    <property type="match status" value="1"/>
</dbReference>
<dbReference type="Gene3D" id="2.60.120.380">
    <property type="match status" value="1"/>
</dbReference>
<dbReference type="InterPro" id="IPR006311">
    <property type="entry name" value="TAT_signal"/>
</dbReference>
<dbReference type="Gene3D" id="3.40.33.10">
    <property type="entry name" value="CAP"/>
    <property type="match status" value="1"/>
</dbReference>
<dbReference type="Proteomes" id="UP001596417">
    <property type="component" value="Unassembled WGS sequence"/>
</dbReference>
<dbReference type="InterPro" id="IPR019546">
    <property type="entry name" value="TAT_signal_bac_arc"/>
</dbReference>
<feature type="compositionally biased region" description="Low complexity" evidence="1">
    <location>
        <begin position="167"/>
        <end position="194"/>
    </location>
</feature>
<protein>
    <submittedName>
        <fullName evidence="3">CAP domain-containing protein</fullName>
    </submittedName>
</protein>
<dbReference type="EMBL" id="JBHTAX010000001">
    <property type="protein sequence ID" value="MFC7190106.1"/>
    <property type="molecule type" value="Genomic_DNA"/>
</dbReference>
<dbReference type="GeneID" id="76199685"/>
<dbReference type="Pfam" id="PF00188">
    <property type="entry name" value="CAP"/>
    <property type="match status" value="1"/>
</dbReference>
<evidence type="ECO:0000313" key="3">
    <source>
        <dbReference type="EMBL" id="MFC7190106.1"/>
    </source>
</evidence>
<feature type="domain" description="SCP" evidence="2">
    <location>
        <begin position="214"/>
        <end position="323"/>
    </location>
</feature>
<accession>A0ABD5YPR2</accession>
<organism evidence="3 4">
    <name type="scientific">Halocatena marina</name>
    <dbReference type="NCBI Taxonomy" id="2934937"/>
    <lineage>
        <taxon>Archaea</taxon>
        <taxon>Methanobacteriati</taxon>
        <taxon>Methanobacteriota</taxon>
        <taxon>Stenosarchaea group</taxon>
        <taxon>Halobacteria</taxon>
        <taxon>Halobacteriales</taxon>
        <taxon>Natronomonadaceae</taxon>
        <taxon>Halocatena</taxon>
    </lineage>
</organism>
<dbReference type="SUPFAM" id="SSF55797">
    <property type="entry name" value="PR-1-like"/>
    <property type="match status" value="1"/>
</dbReference>
<feature type="compositionally biased region" description="Polar residues" evidence="1">
    <location>
        <begin position="50"/>
        <end position="62"/>
    </location>
</feature>
<dbReference type="InterPro" id="IPR035940">
    <property type="entry name" value="CAP_sf"/>
</dbReference>
<proteinExistence type="predicted"/>
<evidence type="ECO:0000313" key="4">
    <source>
        <dbReference type="Proteomes" id="UP001596417"/>
    </source>
</evidence>
<keyword evidence="4" id="KW-1185">Reference proteome</keyword>
<feature type="region of interest" description="Disordered" evidence="1">
    <location>
        <begin position="105"/>
        <end position="133"/>
    </location>
</feature>
<evidence type="ECO:0000256" key="1">
    <source>
        <dbReference type="SAM" id="MobiDB-lite"/>
    </source>
</evidence>
<reference evidence="3 4" key="1">
    <citation type="journal article" date="2019" name="Int. J. Syst. Evol. Microbiol.">
        <title>The Global Catalogue of Microorganisms (GCM) 10K type strain sequencing project: providing services to taxonomists for standard genome sequencing and annotation.</title>
        <authorList>
            <consortium name="The Broad Institute Genomics Platform"/>
            <consortium name="The Broad Institute Genome Sequencing Center for Infectious Disease"/>
            <person name="Wu L."/>
            <person name="Ma J."/>
        </authorList>
    </citation>
    <scope>NUCLEOTIDE SEQUENCE [LARGE SCALE GENOMIC DNA]</scope>
    <source>
        <strain evidence="3 4">RDMS1</strain>
    </source>
</reference>
<comment type="caution">
    <text evidence="3">The sequence shown here is derived from an EMBL/GenBank/DDBJ whole genome shotgun (WGS) entry which is preliminary data.</text>
</comment>
<name>A0ABD5YPR2_9EURY</name>
<dbReference type="PANTHER" id="PTHR31157">
    <property type="entry name" value="SCP DOMAIN-CONTAINING PROTEIN"/>
    <property type="match status" value="1"/>
</dbReference>
<dbReference type="CDD" id="cd05379">
    <property type="entry name" value="CAP_bacterial"/>
    <property type="match status" value="1"/>
</dbReference>
<gene>
    <name evidence="3" type="ORF">ACFQL7_09740</name>
</gene>
<dbReference type="NCBIfam" id="TIGR01409">
    <property type="entry name" value="TAT_signal_seq"/>
    <property type="match status" value="1"/>
</dbReference>
<sequence length="338" mass="35971">MSDEIENGFERRTLLKAIGTGGAVATIGGMVTPASATTTDSDRRAGQGSGSDSATASVDSSLARTWESEYWSYKWELSSPRTVVVELVGPDDADFDLYVSEGTASCPIGSHSDQQSWSKASKGSITLDDPDSSTDLRILVSSHEGSGRYTLTVTERSSAESGGDGSSAGSTDGSPAESDGDGSSSESDGDGSSTESDEDGSSTIHQIERNVHQEVNRQRKNNGKAPVSYDTQMASVARKHSQDMIDRDYFSHVAPEDDSFADHYNDEGISCNGLGENILYRSIQGSSPEEIAANIVEQWWSSDSHRRNILGTWKTEGIGIAITDDDVLYATEGFGNGC</sequence>
<dbReference type="RefSeq" id="WP_264554589.1">
    <property type="nucleotide sequence ID" value="NZ_CP109979.1"/>
</dbReference>
<feature type="compositionally biased region" description="Polar residues" evidence="1">
    <location>
        <begin position="111"/>
        <end position="124"/>
    </location>
</feature>
<evidence type="ECO:0000259" key="2">
    <source>
        <dbReference type="Pfam" id="PF00188"/>
    </source>
</evidence>
<feature type="region of interest" description="Disordered" evidence="1">
    <location>
        <begin position="29"/>
        <end position="62"/>
    </location>
</feature>
<feature type="compositionally biased region" description="Basic and acidic residues" evidence="1">
    <location>
        <begin position="206"/>
        <end position="217"/>
    </location>
</feature>
<dbReference type="InterPro" id="IPR014044">
    <property type="entry name" value="CAP_dom"/>
</dbReference>